<organism evidence="3 4">
    <name type="scientific">Erysipelothrix inopinata</name>
    <dbReference type="NCBI Taxonomy" id="225084"/>
    <lineage>
        <taxon>Bacteria</taxon>
        <taxon>Bacillati</taxon>
        <taxon>Bacillota</taxon>
        <taxon>Erysipelotrichia</taxon>
        <taxon>Erysipelotrichales</taxon>
        <taxon>Erysipelotrichaceae</taxon>
        <taxon>Erysipelothrix</taxon>
    </lineage>
</organism>
<keyword evidence="2" id="KW-0732">Signal</keyword>
<name>A0A7G9RX90_9FIRM</name>
<sequence>MRKISLVILASFLLTGCAGKQMSYDQMIQKSLSRPLPPSNNKSKQYIKYYTLPDVGIKESNQLSTLYEVSGNKVMLSIDVPKIIQRKYYKDSETETGYNKDDVLYSYSGTYLDNQDKEQKFNILIYEVGSKKGIIMENNSVNLIGIVNDSDMLYVMESMLTTLRSSTVNEEKIAAEYSNKEIIQYKATHENFFEQAVPESGSMIDMYNQLHPDDPIKIDGNSDTKENASEDTNNDKE</sequence>
<evidence type="ECO:0008006" key="5">
    <source>
        <dbReference type="Google" id="ProtNLM"/>
    </source>
</evidence>
<evidence type="ECO:0000313" key="4">
    <source>
        <dbReference type="Proteomes" id="UP000515928"/>
    </source>
</evidence>
<accession>A0A7G9RX90</accession>
<dbReference type="EMBL" id="CP060715">
    <property type="protein sequence ID" value="QNN60215.1"/>
    <property type="molecule type" value="Genomic_DNA"/>
</dbReference>
<dbReference type="Proteomes" id="UP000515928">
    <property type="component" value="Chromosome"/>
</dbReference>
<feature type="region of interest" description="Disordered" evidence="1">
    <location>
        <begin position="205"/>
        <end position="237"/>
    </location>
</feature>
<dbReference type="KEGG" id="eio:H9L01_07530"/>
<proteinExistence type="predicted"/>
<feature type="chain" id="PRO_5028859271" description="Lipoprotein" evidence="2">
    <location>
        <begin position="21"/>
        <end position="237"/>
    </location>
</feature>
<dbReference type="PROSITE" id="PS51257">
    <property type="entry name" value="PROKAR_LIPOPROTEIN"/>
    <property type="match status" value="1"/>
</dbReference>
<dbReference type="RefSeq" id="WP_187533347.1">
    <property type="nucleotide sequence ID" value="NZ_CBCSHU010000018.1"/>
</dbReference>
<feature type="signal peptide" evidence="2">
    <location>
        <begin position="1"/>
        <end position="20"/>
    </location>
</feature>
<keyword evidence="4" id="KW-1185">Reference proteome</keyword>
<reference evidence="3 4" key="1">
    <citation type="submission" date="2020-08" db="EMBL/GenBank/DDBJ databases">
        <title>Genome sequence of Erysipelothrix inopinata DSM 15511T.</title>
        <authorList>
            <person name="Hyun D.-W."/>
            <person name="Bae J.-W."/>
        </authorList>
    </citation>
    <scope>NUCLEOTIDE SEQUENCE [LARGE SCALE GENOMIC DNA]</scope>
    <source>
        <strain evidence="3 4">DSM 15511</strain>
    </source>
</reference>
<gene>
    <name evidence="3" type="ORF">H9L01_07530</name>
</gene>
<evidence type="ECO:0000313" key="3">
    <source>
        <dbReference type="EMBL" id="QNN60215.1"/>
    </source>
</evidence>
<protein>
    <recommendedName>
        <fullName evidence="5">Lipoprotein</fullName>
    </recommendedName>
</protein>
<evidence type="ECO:0000256" key="1">
    <source>
        <dbReference type="SAM" id="MobiDB-lite"/>
    </source>
</evidence>
<evidence type="ECO:0000256" key="2">
    <source>
        <dbReference type="SAM" id="SignalP"/>
    </source>
</evidence>
<dbReference type="AlphaFoldDB" id="A0A7G9RX90"/>
<feature type="compositionally biased region" description="Basic and acidic residues" evidence="1">
    <location>
        <begin position="211"/>
        <end position="237"/>
    </location>
</feature>